<keyword evidence="7" id="KW-0539">Nucleus</keyword>
<keyword evidence="5" id="KW-0238">DNA-binding</keyword>
<keyword evidence="8" id="KW-0175">Coiled coil</keyword>
<dbReference type="InterPro" id="IPR051615">
    <property type="entry name" value="Transcr_Regulatory_Elem"/>
</dbReference>
<dbReference type="SUPFAM" id="SSF57701">
    <property type="entry name" value="Zn2/Cys6 DNA-binding domain"/>
    <property type="match status" value="1"/>
</dbReference>
<comment type="caution">
    <text evidence="10">The sequence shown here is derived from an EMBL/GenBank/DDBJ whole genome shotgun (WGS) entry which is preliminary data.</text>
</comment>
<dbReference type="PROSITE" id="PS00463">
    <property type="entry name" value="ZN2_CY6_FUNGAL_1"/>
    <property type="match status" value="1"/>
</dbReference>
<dbReference type="EMBL" id="JBANRG010000014">
    <property type="protein sequence ID" value="KAK7460858.1"/>
    <property type="molecule type" value="Genomic_DNA"/>
</dbReference>
<dbReference type="Proteomes" id="UP001498398">
    <property type="component" value="Unassembled WGS sequence"/>
</dbReference>
<evidence type="ECO:0000256" key="6">
    <source>
        <dbReference type="ARBA" id="ARBA00023163"/>
    </source>
</evidence>
<dbReference type="InterPro" id="IPR036864">
    <property type="entry name" value="Zn2-C6_fun-type_DNA-bd_sf"/>
</dbReference>
<dbReference type="SMART" id="SM00066">
    <property type="entry name" value="GAL4"/>
    <property type="match status" value="1"/>
</dbReference>
<keyword evidence="6" id="KW-0804">Transcription</keyword>
<accession>A0ABR1JJR5</accession>
<organism evidence="10 11">
    <name type="scientific">Marasmiellus scandens</name>
    <dbReference type="NCBI Taxonomy" id="2682957"/>
    <lineage>
        <taxon>Eukaryota</taxon>
        <taxon>Fungi</taxon>
        <taxon>Dikarya</taxon>
        <taxon>Basidiomycota</taxon>
        <taxon>Agaricomycotina</taxon>
        <taxon>Agaricomycetes</taxon>
        <taxon>Agaricomycetidae</taxon>
        <taxon>Agaricales</taxon>
        <taxon>Marasmiineae</taxon>
        <taxon>Omphalotaceae</taxon>
        <taxon>Marasmiellus</taxon>
    </lineage>
</organism>
<dbReference type="PANTHER" id="PTHR31313">
    <property type="entry name" value="TY1 ENHANCER ACTIVATOR"/>
    <property type="match status" value="1"/>
</dbReference>
<evidence type="ECO:0000313" key="11">
    <source>
        <dbReference type="Proteomes" id="UP001498398"/>
    </source>
</evidence>
<keyword evidence="3" id="KW-0862">Zinc</keyword>
<name>A0ABR1JJR5_9AGAR</name>
<comment type="subcellular location">
    <subcellularLocation>
        <location evidence="1">Nucleus</location>
    </subcellularLocation>
</comment>
<evidence type="ECO:0000256" key="4">
    <source>
        <dbReference type="ARBA" id="ARBA00023015"/>
    </source>
</evidence>
<dbReference type="InterPro" id="IPR001138">
    <property type="entry name" value="Zn2Cys6_DnaBD"/>
</dbReference>
<feature type="domain" description="Zn(2)-C6 fungal-type" evidence="9">
    <location>
        <begin position="23"/>
        <end position="55"/>
    </location>
</feature>
<evidence type="ECO:0000256" key="1">
    <source>
        <dbReference type="ARBA" id="ARBA00004123"/>
    </source>
</evidence>
<evidence type="ECO:0000256" key="7">
    <source>
        <dbReference type="ARBA" id="ARBA00023242"/>
    </source>
</evidence>
<keyword evidence="4" id="KW-0805">Transcription regulation</keyword>
<evidence type="ECO:0000256" key="8">
    <source>
        <dbReference type="SAM" id="Coils"/>
    </source>
</evidence>
<dbReference type="Pfam" id="PF00172">
    <property type="entry name" value="Zn_clus"/>
    <property type="match status" value="1"/>
</dbReference>
<evidence type="ECO:0000256" key="2">
    <source>
        <dbReference type="ARBA" id="ARBA00022723"/>
    </source>
</evidence>
<sequence length="236" mass="26753">MPVAPRRFYDAEIGQSRISKVKSCINCRTRKRKCDQKRPSCSACRNSAHYADCEYEEGTPTQTQLLRTEVLELRQRNTELAAENARFRERITHLEQQLQYSRFQLSVSPQDSSFGFGTQTAPDFNRRDSIHSHASTLLTPTVTESGYDQTVYSNNIGQYSYAQAYSEPPVSTYGESQTGASVSYSFPPRLFPEVAQTSFGTNVERPSESTYGYYTHEQSSGPTFYNNDGYSDLTQI</sequence>
<dbReference type="PROSITE" id="PS50048">
    <property type="entry name" value="ZN2_CY6_FUNGAL_2"/>
    <property type="match status" value="1"/>
</dbReference>
<gene>
    <name evidence="10" type="ORF">VKT23_008789</name>
</gene>
<feature type="coiled-coil region" evidence="8">
    <location>
        <begin position="70"/>
        <end position="97"/>
    </location>
</feature>
<keyword evidence="11" id="KW-1185">Reference proteome</keyword>
<keyword evidence="2" id="KW-0479">Metal-binding</keyword>
<dbReference type="Gene3D" id="4.10.240.10">
    <property type="entry name" value="Zn(2)-C6 fungal-type DNA-binding domain"/>
    <property type="match status" value="1"/>
</dbReference>
<dbReference type="PANTHER" id="PTHR31313:SF81">
    <property type="entry name" value="TY1 ENHANCER ACTIVATOR"/>
    <property type="match status" value="1"/>
</dbReference>
<reference evidence="10 11" key="1">
    <citation type="submission" date="2024-01" db="EMBL/GenBank/DDBJ databases">
        <title>A draft genome for the cacao thread blight pathogen Marasmiellus scandens.</title>
        <authorList>
            <person name="Baruah I.K."/>
            <person name="Leung J."/>
            <person name="Bukari Y."/>
            <person name="Amoako-Attah I."/>
            <person name="Meinhardt L.W."/>
            <person name="Bailey B.A."/>
            <person name="Cohen S.P."/>
        </authorList>
    </citation>
    <scope>NUCLEOTIDE SEQUENCE [LARGE SCALE GENOMIC DNA]</scope>
    <source>
        <strain evidence="10 11">GH-19</strain>
    </source>
</reference>
<evidence type="ECO:0000256" key="3">
    <source>
        <dbReference type="ARBA" id="ARBA00022833"/>
    </source>
</evidence>
<proteinExistence type="predicted"/>
<evidence type="ECO:0000313" key="10">
    <source>
        <dbReference type="EMBL" id="KAK7460858.1"/>
    </source>
</evidence>
<evidence type="ECO:0000259" key="9">
    <source>
        <dbReference type="PROSITE" id="PS50048"/>
    </source>
</evidence>
<protein>
    <recommendedName>
        <fullName evidence="9">Zn(2)-C6 fungal-type domain-containing protein</fullName>
    </recommendedName>
</protein>
<evidence type="ECO:0000256" key="5">
    <source>
        <dbReference type="ARBA" id="ARBA00023125"/>
    </source>
</evidence>
<dbReference type="CDD" id="cd00067">
    <property type="entry name" value="GAL4"/>
    <property type="match status" value="1"/>
</dbReference>